<keyword evidence="3" id="KW-1185">Reference proteome</keyword>
<sequence>MTDTSVLRGKKARAGIKSEERRRQGRVASKNYREKRKQKLQLLESIVATYPAVGHEISRIDAANSARGQIGGSQGAGTRSRDSVEEIDSSALPVSGEAVQHVETNKGVGSHALNLQDPHRQPFSAKSISRCFWALKRDQRRRLFALIRDNGLRYLDILTLLQDPLLDGRGAPNINLLQDLNLQSKLPDLRMNNFPILQASFFAAIYANARALGFDFEDYLDDDDVSPLVEGNDPTKLGTSLARYASIPQALRPVEAQITQEHHPYLDVIPFPEFRARLLSAISVSPPLIDEAELCIDLTDDGLVCWGSCNSDGVRSAARVPWDARSWEPKPWFLRKYWFLVGEKDGEMWSASRWWSEIRGDSLDD</sequence>
<dbReference type="OrthoDB" id="5973539at2759"/>
<comment type="caution">
    <text evidence="2">The sequence shown here is derived from an EMBL/GenBank/DDBJ whole genome shotgun (WGS) entry which is preliminary data.</text>
</comment>
<dbReference type="EMBL" id="ML978131">
    <property type="protein sequence ID" value="KAF2095702.1"/>
    <property type="molecule type" value="Genomic_DNA"/>
</dbReference>
<dbReference type="CDD" id="cd14688">
    <property type="entry name" value="bZIP_YAP"/>
    <property type="match status" value="1"/>
</dbReference>
<organism evidence="2 3">
    <name type="scientific">Rhizodiscina lignyota</name>
    <dbReference type="NCBI Taxonomy" id="1504668"/>
    <lineage>
        <taxon>Eukaryota</taxon>
        <taxon>Fungi</taxon>
        <taxon>Dikarya</taxon>
        <taxon>Ascomycota</taxon>
        <taxon>Pezizomycotina</taxon>
        <taxon>Dothideomycetes</taxon>
        <taxon>Pleosporomycetidae</taxon>
        <taxon>Aulographales</taxon>
        <taxon>Rhizodiscinaceae</taxon>
        <taxon>Rhizodiscina</taxon>
    </lineage>
</organism>
<dbReference type="Pfam" id="PF11905">
    <property type="entry name" value="DUF3425"/>
    <property type="match status" value="1"/>
</dbReference>
<evidence type="ECO:0000313" key="2">
    <source>
        <dbReference type="EMBL" id="KAF2095702.1"/>
    </source>
</evidence>
<dbReference type="InterPro" id="IPR021833">
    <property type="entry name" value="DUF3425"/>
</dbReference>
<evidence type="ECO:0000313" key="3">
    <source>
        <dbReference type="Proteomes" id="UP000799772"/>
    </source>
</evidence>
<feature type="region of interest" description="Disordered" evidence="1">
    <location>
        <begin position="67"/>
        <end position="87"/>
    </location>
</feature>
<accession>A0A9P4IBV2</accession>
<evidence type="ECO:0000256" key="1">
    <source>
        <dbReference type="SAM" id="MobiDB-lite"/>
    </source>
</evidence>
<gene>
    <name evidence="2" type="ORF">NA57DRAFT_79414</name>
</gene>
<feature type="region of interest" description="Disordered" evidence="1">
    <location>
        <begin position="1"/>
        <end position="36"/>
    </location>
</feature>
<evidence type="ECO:0008006" key="4">
    <source>
        <dbReference type="Google" id="ProtNLM"/>
    </source>
</evidence>
<name>A0A9P4IBV2_9PEZI</name>
<dbReference type="Proteomes" id="UP000799772">
    <property type="component" value="Unassembled WGS sequence"/>
</dbReference>
<dbReference type="AlphaFoldDB" id="A0A9P4IBV2"/>
<dbReference type="PANTHER" id="PTHR38116">
    <property type="entry name" value="CHROMOSOME 7, WHOLE GENOME SHOTGUN SEQUENCE"/>
    <property type="match status" value="1"/>
</dbReference>
<protein>
    <recommendedName>
        <fullName evidence="4">BZIP domain-containing protein</fullName>
    </recommendedName>
</protein>
<dbReference type="PANTHER" id="PTHR38116:SF8">
    <property type="entry name" value="BZIP DOMAIN-CONTAINING PROTEIN"/>
    <property type="match status" value="1"/>
</dbReference>
<reference evidence="2" key="1">
    <citation type="journal article" date="2020" name="Stud. Mycol.">
        <title>101 Dothideomycetes genomes: a test case for predicting lifestyles and emergence of pathogens.</title>
        <authorList>
            <person name="Haridas S."/>
            <person name="Albert R."/>
            <person name="Binder M."/>
            <person name="Bloem J."/>
            <person name="Labutti K."/>
            <person name="Salamov A."/>
            <person name="Andreopoulos B."/>
            <person name="Baker S."/>
            <person name="Barry K."/>
            <person name="Bills G."/>
            <person name="Bluhm B."/>
            <person name="Cannon C."/>
            <person name="Castanera R."/>
            <person name="Culley D."/>
            <person name="Daum C."/>
            <person name="Ezra D."/>
            <person name="Gonzalez J."/>
            <person name="Henrissat B."/>
            <person name="Kuo A."/>
            <person name="Liang C."/>
            <person name="Lipzen A."/>
            <person name="Lutzoni F."/>
            <person name="Magnuson J."/>
            <person name="Mondo S."/>
            <person name="Nolan M."/>
            <person name="Ohm R."/>
            <person name="Pangilinan J."/>
            <person name="Park H.-J."/>
            <person name="Ramirez L."/>
            <person name="Alfaro M."/>
            <person name="Sun H."/>
            <person name="Tritt A."/>
            <person name="Yoshinaga Y."/>
            <person name="Zwiers L.-H."/>
            <person name="Turgeon B."/>
            <person name="Goodwin S."/>
            <person name="Spatafora J."/>
            <person name="Crous P."/>
            <person name="Grigoriev I."/>
        </authorList>
    </citation>
    <scope>NUCLEOTIDE SEQUENCE</scope>
    <source>
        <strain evidence="2">CBS 133067</strain>
    </source>
</reference>
<proteinExistence type="predicted"/>